<evidence type="ECO:0000259" key="2">
    <source>
        <dbReference type="Pfam" id="PF02470"/>
    </source>
</evidence>
<evidence type="ECO:0000313" key="4">
    <source>
        <dbReference type="Proteomes" id="UP000198327"/>
    </source>
</evidence>
<dbReference type="AlphaFoldDB" id="A0A239N8B7"/>
<dbReference type="InterPro" id="IPR005693">
    <property type="entry name" value="Mce"/>
</dbReference>
<evidence type="ECO:0000313" key="3">
    <source>
        <dbReference type="EMBL" id="SNT50429.1"/>
    </source>
</evidence>
<dbReference type="InterPro" id="IPR052336">
    <property type="entry name" value="MlaD_Phospholipid_Transporter"/>
</dbReference>
<protein>
    <submittedName>
        <fullName evidence="3">Phospholipid/cholesterol/gamma-HCH transport system substrate-binding protein</fullName>
    </submittedName>
</protein>
<feature type="compositionally biased region" description="Low complexity" evidence="1">
    <location>
        <begin position="414"/>
        <end position="437"/>
    </location>
</feature>
<dbReference type="InterPro" id="IPR003399">
    <property type="entry name" value="Mce/MlaD"/>
</dbReference>
<dbReference type="Pfam" id="PF02470">
    <property type="entry name" value="MlaD"/>
    <property type="match status" value="1"/>
</dbReference>
<evidence type="ECO:0000256" key="1">
    <source>
        <dbReference type="SAM" id="MobiDB-lite"/>
    </source>
</evidence>
<dbReference type="PANTHER" id="PTHR33371:SF16">
    <property type="entry name" value="MCE-FAMILY PROTEIN MCE3F"/>
    <property type="match status" value="1"/>
</dbReference>
<dbReference type="Proteomes" id="UP000198327">
    <property type="component" value="Unassembled WGS sequence"/>
</dbReference>
<feature type="region of interest" description="Disordered" evidence="1">
    <location>
        <begin position="374"/>
        <end position="477"/>
    </location>
</feature>
<dbReference type="NCBIfam" id="TIGR00996">
    <property type="entry name" value="Mtu_fam_mce"/>
    <property type="match status" value="1"/>
</dbReference>
<dbReference type="STRING" id="398843.A3K89_04975"/>
<dbReference type="GO" id="GO:0005576">
    <property type="term" value="C:extracellular region"/>
    <property type="evidence" value="ECO:0007669"/>
    <property type="project" value="TreeGrafter"/>
</dbReference>
<feature type="region of interest" description="Disordered" evidence="1">
    <location>
        <begin position="329"/>
        <end position="351"/>
    </location>
</feature>
<keyword evidence="4" id="KW-1185">Reference proteome</keyword>
<accession>A0A239N8B7</accession>
<proteinExistence type="predicted"/>
<sequence>MMLTRFVRIQLIIFSILTVVGLVVMATRYVGLPALVGIGTYGVTVQLPTTGGLYPHANVTYRGTTVGEVETVSLTPDGVDAALSIGSGWQIPADVDAQVKSVSAVGEQYVDLIPSNSGGASLQNGDVIPVDRTSVPQDVGPMLDQADALLRSISDTRLQTVVDESFKAFNGTGPDLQKFIDSTRLFVQEANANSEQTKVLLDQAGPLLDGQVVSSDAIRSWTSNLATFTDQLRASDPNLRAVIEKGPDAAATANQLFQDLRPTLPILLANLVSVGEVGVIYNAGIEQILVLYPPITAALVTAAGSGPPDEGAIVDFQLEVNDPPACTTGFLPPDQRRDPNEVSIPDTPPDLFCKVDQNDSTAVRGARNLPCMEVPGRRAPTPEICRSDTGYVPLGNNPPYGPIEQGEPSYTEFPSGDSSLAPASSSGHSAGSTPASARPYNPQTGTYVAPDGTAYSQPGLGGVDDLEGLMAGQQGVG</sequence>
<reference evidence="4" key="1">
    <citation type="submission" date="2017-06" db="EMBL/GenBank/DDBJ databases">
        <authorList>
            <person name="Varghese N."/>
            <person name="Submissions S."/>
        </authorList>
    </citation>
    <scope>NUCLEOTIDE SEQUENCE [LARGE SCALE GENOMIC DNA]</scope>
    <source>
        <strain evidence="4">JCM 23211</strain>
    </source>
</reference>
<organism evidence="3 4">
    <name type="scientific">Rhodococcoides kyotonense</name>
    <dbReference type="NCBI Taxonomy" id="398843"/>
    <lineage>
        <taxon>Bacteria</taxon>
        <taxon>Bacillati</taxon>
        <taxon>Actinomycetota</taxon>
        <taxon>Actinomycetes</taxon>
        <taxon>Mycobacteriales</taxon>
        <taxon>Nocardiaceae</taxon>
        <taxon>Rhodococcoides</taxon>
    </lineage>
</organism>
<dbReference type="RefSeq" id="WP_089252515.1">
    <property type="nucleotide sequence ID" value="NZ_FZOW01000030.1"/>
</dbReference>
<gene>
    <name evidence="3" type="ORF">SAMN05421642_13036</name>
</gene>
<dbReference type="PANTHER" id="PTHR33371">
    <property type="entry name" value="INTERMEMBRANE PHOSPHOLIPID TRANSPORT SYSTEM BINDING PROTEIN MLAD-RELATED"/>
    <property type="match status" value="1"/>
</dbReference>
<feature type="domain" description="Mce/MlaD" evidence="2">
    <location>
        <begin position="40"/>
        <end position="114"/>
    </location>
</feature>
<dbReference type="EMBL" id="FZOW01000030">
    <property type="protein sequence ID" value="SNT50429.1"/>
    <property type="molecule type" value="Genomic_DNA"/>
</dbReference>
<dbReference type="OrthoDB" id="4741753at2"/>
<name>A0A239N8B7_9NOCA</name>